<evidence type="ECO:0000256" key="2">
    <source>
        <dbReference type="ARBA" id="ARBA00023054"/>
    </source>
</evidence>
<feature type="domain" description="GBD/FH3" evidence="6">
    <location>
        <begin position="43"/>
        <end position="516"/>
    </location>
</feature>
<feature type="compositionally biased region" description="Basic and acidic residues" evidence="5">
    <location>
        <begin position="651"/>
        <end position="667"/>
    </location>
</feature>
<dbReference type="OrthoDB" id="1104827at2759"/>
<comment type="caution">
    <text evidence="7">The sequence shown here is derived from an EMBL/GenBank/DDBJ whole genome shotgun (WGS) entry which is preliminary data.</text>
</comment>
<dbReference type="PANTHER" id="PTHR47102:SF2">
    <property type="entry name" value="PROTEIN BNI1"/>
    <property type="match status" value="1"/>
</dbReference>
<dbReference type="STRING" id="4846.A0A367J444"/>
<keyword evidence="2 4" id="KW-0175">Coiled coil</keyword>
<dbReference type="GO" id="GO:0005938">
    <property type="term" value="C:cell cortex"/>
    <property type="evidence" value="ECO:0007669"/>
    <property type="project" value="UniProtKB-ARBA"/>
</dbReference>
<dbReference type="InterPro" id="IPR010473">
    <property type="entry name" value="GTPase-bd"/>
</dbReference>
<dbReference type="Pfam" id="PF06371">
    <property type="entry name" value="Drf_GBD"/>
    <property type="match status" value="2"/>
</dbReference>
<dbReference type="GO" id="GO:0003779">
    <property type="term" value="F:actin binding"/>
    <property type="evidence" value="ECO:0007669"/>
    <property type="project" value="InterPro"/>
</dbReference>
<evidence type="ECO:0000313" key="7">
    <source>
        <dbReference type="EMBL" id="RCH84609.1"/>
    </source>
</evidence>
<dbReference type="SMART" id="SM01140">
    <property type="entry name" value="Drf_GBD"/>
    <property type="match status" value="1"/>
</dbReference>
<dbReference type="SUPFAM" id="SSF48371">
    <property type="entry name" value="ARM repeat"/>
    <property type="match status" value="1"/>
</dbReference>
<dbReference type="InterPro" id="IPR014768">
    <property type="entry name" value="GBD/FH3_dom"/>
</dbReference>
<dbReference type="InterPro" id="IPR010472">
    <property type="entry name" value="FH3_dom"/>
</dbReference>
<evidence type="ECO:0000256" key="5">
    <source>
        <dbReference type="SAM" id="MobiDB-lite"/>
    </source>
</evidence>
<dbReference type="Gene3D" id="1.10.20.40">
    <property type="entry name" value="Formin, diaphanous GTPase-binding domain"/>
    <property type="match status" value="1"/>
</dbReference>
<dbReference type="InterPro" id="IPR051661">
    <property type="entry name" value="Actin_filament_regulator"/>
</dbReference>
<proteinExistence type="inferred from homology"/>
<gene>
    <name evidence="7" type="ORF">CU098_001177</name>
</gene>
<dbReference type="GO" id="GO:0015629">
    <property type="term" value="C:actin cytoskeleton"/>
    <property type="evidence" value="ECO:0007669"/>
    <property type="project" value="UniProtKB-ARBA"/>
</dbReference>
<dbReference type="GO" id="GO:0051017">
    <property type="term" value="P:actin filament bundle assembly"/>
    <property type="evidence" value="ECO:0007669"/>
    <property type="project" value="TreeGrafter"/>
</dbReference>
<evidence type="ECO:0000256" key="1">
    <source>
        <dbReference type="ARBA" id="ARBA00008214"/>
    </source>
</evidence>
<organism evidence="7 8">
    <name type="scientific">Rhizopus stolonifer</name>
    <name type="common">Rhizopus nigricans</name>
    <dbReference type="NCBI Taxonomy" id="4846"/>
    <lineage>
        <taxon>Eukaryota</taxon>
        <taxon>Fungi</taxon>
        <taxon>Fungi incertae sedis</taxon>
        <taxon>Mucoromycota</taxon>
        <taxon>Mucoromycotina</taxon>
        <taxon>Mucoromycetes</taxon>
        <taxon>Mucorales</taxon>
        <taxon>Mucorineae</taxon>
        <taxon>Rhizopodaceae</taxon>
        <taxon>Rhizopus</taxon>
    </lineage>
</organism>
<dbReference type="InterPro" id="IPR011989">
    <property type="entry name" value="ARM-like"/>
</dbReference>
<dbReference type="PROSITE" id="PS51232">
    <property type="entry name" value="GBD_FH3"/>
    <property type="match status" value="1"/>
</dbReference>
<feature type="compositionally biased region" description="Basic and acidic residues" evidence="5">
    <location>
        <begin position="676"/>
        <end position="686"/>
    </location>
</feature>
<evidence type="ECO:0000256" key="4">
    <source>
        <dbReference type="SAM" id="Coils"/>
    </source>
</evidence>
<name>A0A367J444_RHIST</name>
<comment type="similarity">
    <text evidence="3">Belongs to the formin homology family. BNI1 subfamily.</text>
</comment>
<dbReference type="GO" id="GO:0032153">
    <property type="term" value="C:cell division site"/>
    <property type="evidence" value="ECO:0007669"/>
    <property type="project" value="TreeGrafter"/>
</dbReference>
<feature type="compositionally biased region" description="Low complexity" evidence="5">
    <location>
        <begin position="21"/>
        <end position="33"/>
    </location>
</feature>
<dbReference type="GO" id="GO:0031267">
    <property type="term" value="F:small GTPase binding"/>
    <property type="evidence" value="ECO:0007669"/>
    <property type="project" value="InterPro"/>
</dbReference>
<dbReference type="Proteomes" id="UP000253551">
    <property type="component" value="Unassembled WGS sequence"/>
</dbReference>
<dbReference type="SMART" id="SM01139">
    <property type="entry name" value="Drf_FH3"/>
    <property type="match status" value="1"/>
</dbReference>
<sequence length="686" mass="77803">MSDFFGSFRKKKHNATSGATSPRSSIDSSSRRSQGPNDVTDEPMPNSDEQIDDLFDQMLSRRGLDEEKKKPLKTSLDYKTKWAMIVQDRKAEQVVSGRKPQEEDTEEAQPLISVLSDLAGEMWSATRESTARTIERHSYRHSQLAPMGRRVSEAIQSSNAPSTAVSSASVAYDGVLPTDKNSPEFYIRKFMEADLRAVTPALADNLAVSLRTRPLDWVIRFTDLKGLRVVSHGLSFLNKKPDAERKGQMLELEYGLIKCIKVLINARWGAREAILNPEYIHSMVFSIVCPQWQARKVICDILLFLCHCDVPLGHHIVMQGFDLLRQHRQEFGVFDAWIKDFEHTLDGTHRVGRSNSIDEYQKLGVFVPPDSHLIEYCLSNVGLINALVYIPTEANDRIYFRSQFKLSGLDRVFAKLEKLDDPALYEQMDKYRRRAESDLDEAFGDELSMYSDISQPNELLELILENISDAPNALDFLLQTFRSMLLIKGDADRKTHYHQAISEIVSNIVMDRRESVTADELGSSAFGFSVSNMIGRFNELDRLQELARTAEEDREMALRLGAENKALKDEIETLKKATHGDREGRNYKLENIALRALQQQSNKTITMLQERLKEKTEDLEEVAMTTPSIVVGEQWKLAGRRPDNTLPLSPLHKESTSEPHMTEDEAKQPPTLPQHGDTDPTKDTSG</sequence>
<feature type="region of interest" description="Disordered" evidence="5">
    <location>
        <begin position="640"/>
        <end position="686"/>
    </location>
</feature>
<protein>
    <recommendedName>
        <fullName evidence="6">GBD/FH3 domain-containing protein</fullName>
    </recommendedName>
</protein>
<dbReference type="AlphaFoldDB" id="A0A367J444"/>
<dbReference type="Pfam" id="PF06367">
    <property type="entry name" value="Drf_FH3"/>
    <property type="match status" value="1"/>
</dbReference>
<dbReference type="InterPro" id="IPR044933">
    <property type="entry name" value="DIA_GBD_sf"/>
</dbReference>
<dbReference type="PANTHER" id="PTHR47102">
    <property type="entry name" value="PROTEIN BNI1"/>
    <property type="match status" value="1"/>
</dbReference>
<feature type="region of interest" description="Disordered" evidence="5">
    <location>
        <begin position="1"/>
        <end position="71"/>
    </location>
</feature>
<dbReference type="GO" id="GO:1903475">
    <property type="term" value="P:mitotic actomyosin contractile ring assembly"/>
    <property type="evidence" value="ECO:0007669"/>
    <property type="project" value="TreeGrafter"/>
</dbReference>
<feature type="coiled-coil region" evidence="4">
    <location>
        <begin position="540"/>
        <end position="577"/>
    </location>
</feature>
<evidence type="ECO:0000313" key="8">
    <source>
        <dbReference type="Proteomes" id="UP000253551"/>
    </source>
</evidence>
<accession>A0A367J444</accession>
<dbReference type="InterPro" id="IPR016024">
    <property type="entry name" value="ARM-type_fold"/>
</dbReference>
<evidence type="ECO:0000256" key="3">
    <source>
        <dbReference type="ARBA" id="ARBA00037935"/>
    </source>
</evidence>
<evidence type="ECO:0000259" key="6">
    <source>
        <dbReference type="PROSITE" id="PS51232"/>
    </source>
</evidence>
<dbReference type="Gene3D" id="1.10.238.150">
    <property type="entry name" value="Formin, FH3 diaphanous domain"/>
    <property type="match status" value="1"/>
</dbReference>
<dbReference type="GO" id="GO:0043332">
    <property type="term" value="C:mating projection tip"/>
    <property type="evidence" value="ECO:0007669"/>
    <property type="project" value="TreeGrafter"/>
</dbReference>
<feature type="non-terminal residue" evidence="7">
    <location>
        <position position="686"/>
    </location>
</feature>
<dbReference type="EMBL" id="PJQM01004397">
    <property type="protein sequence ID" value="RCH84609.1"/>
    <property type="molecule type" value="Genomic_DNA"/>
</dbReference>
<dbReference type="GO" id="GO:0051016">
    <property type="term" value="P:barbed-end actin filament capping"/>
    <property type="evidence" value="ECO:0007669"/>
    <property type="project" value="TreeGrafter"/>
</dbReference>
<keyword evidence="8" id="KW-1185">Reference proteome</keyword>
<comment type="similarity">
    <text evidence="1">Belongs to the formin homology family. Diaphanous subfamily.</text>
</comment>
<dbReference type="Gene3D" id="1.25.10.10">
    <property type="entry name" value="Leucine-rich Repeat Variant"/>
    <property type="match status" value="1"/>
</dbReference>
<reference evidence="7 8" key="1">
    <citation type="journal article" date="2018" name="G3 (Bethesda)">
        <title>Phylogenetic and Phylogenomic Definition of Rhizopus Species.</title>
        <authorList>
            <person name="Gryganskyi A.P."/>
            <person name="Golan J."/>
            <person name="Dolatabadi S."/>
            <person name="Mondo S."/>
            <person name="Robb S."/>
            <person name="Idnurm A."/>
            <person name="Muszewska A."/>
            <person name="Steczkiewicz K."/>
            <person name="Masonjones S."/>
            <person name="Liao H.L."/>
            <person name="Gajdeczka M.T."/>
            <person name="Anike F."/>
            <person name="Vuek A."/>
            <person name="Anishchenko I.M."/>
            <person name="Voigt K."/>
            <person name="de Hoog G.S."/>
            <person name="Smith M.E."/>
            <person name="Heitman J."/>
            <person name="Vilgalys R."/>
            <person name="Stajich J.E."/>
        </authorList>
    </citation>
    <scope>NUCLEOTIDE SEQUENCE [LARGE SCALE GENOMIC DNA]</scope>
    <source>
        <strain evidence="7 8">LSU 92-RS-03</strain>
    </source>
</reference>